<protein>
    <submittedName>
        <fullName evidence="1">Uncharacterized protein</fullName>
    </submittedName>
</protein>
<dbReference type="EMBL" id="MU006222">
    <property type="protein sequence ID" value="KAF2828355.1"/>
    <property type="molecule type" value="Genomic_DNA"/>
</dbReference>
<evidence type="ECO:0000313" key="1">
    <source>
        <dbReference type="EMBL" id="KAF2828355.1"/>
    </source>
</evidence>
<dbReference type="AlphaFoldDB" id="A0A6A7A6Y5"/>
<evidence type="ECO:0000313" key="2">
    <source>
        <dbReference type="Proteomes" id="UP000799424"/>
    </source>
</evidence>
<accession>A0A6A7A6Y5</accession>
<name>A0A6A7A6Y5_9PLEO</name>
<sequence length="196" mass="23714">MAHHTPRYYFPTTHTHRHRPAEYDPVTKRWFQDDRKLPKLKSSYAFIWPKDGRMDSKLGRFKDILKNRGPDIYLTKNAHRLDYMANRPTRERWGGWTHLDDRDSYNSLNSKKFAPWVQHEWLGGREPGYTYDFRTRKYGVPNRRTWSDAQWPDSKKAKWPEAIRDVYGDSWQDRHWLPYDLSGPWRNSLGATDFMH</sequence>
<proteinExistence type="predicted"/>
<organism evidence="1 2">
    <name type="scientific">Ophiobolus disseminans</name>
    <dbReference type="NCBI Taxonomy" id="1469910"/>
    <lineage>
        <taxon>Eukaryota</taxon>
        <taxon>Fungi</taxon>
        <taxon>Dikarya</taxon>
        <taxon>Ascomycota</taxon>
        <taxon>Pezizomycotina</taxon>
        <taxon>Dothideomycetes</taxon>
        <taxon>Pleosporomycetidae</taxon>
        <taxon>Pleosporales</taxon>
        <taxon>Pleosporineae</taxon>
        <taxon>Phaeosphaeriaceae</taxon>
        <taxon>Ophiobolus</taxon>
    </lineage>
</organism>
<keyword evidence="2" id="KW-1185">Reference proteome</keyword>
<reference evidence="1" key="1">
    <citation type="journal article" date="2020" name="Stud. Mycol.">
        <title>101 Dothideomycetes genomes: a test case for predicting lifestyles and emergence of pathogens.</title>
        <authorList>
            <person name="Haridas S."/>
            <person name="Albert R."/>
            <person name="Binder M."/>
            <person name="Bloem J."/>
            <person name="Labutti K."/>
            <person name="Salamov A."/>
            <person name="Andreopoulos B."/>
            <person name="Baker S."/>
            <person name="Barry K."/>
            <person name="Bills G."/>
            <person name="Bluhm B."/>
            <person name="Cannon C."/>
            <person name="Castanera R."/>
            <person name="Culley D."/>
            <person name="Daum C."/>
            <person name="Ezra D."/>
            <person name="Gonzalez J."/>
            <person name="Henrissat B."/>
            <person name="Kuo A."/>
            <person name="Liang C."/>
            <person name="Lipzen A."/>
            <person name="Lutzoni F."/>
            <person name="Magnuson J."/>
            <person name="Mondo S."/>
            <person name="Nolan M."/>
            <person name="Ohm R."/>
            <person name="Pangilinan J."/>
            <person name="Park H.-J."/>
            <person name="Ramirez L."/>
            <person name="Alfaro M."/>
            <person name="Sun H."/>
            <person name="Tritt A."/>
            <person name="Yoshinaga Y."/>
            <person name="Zwiers L.-H."/>
            <person name="Turgeon B."/>
            <person name="Goodwin S."/>
            <person name="Spatafora J."/>
            <person name="Crous P."/>
            <person name="Grigoriev I."/>
        </authorList>
    </citation>
    <scope>NUCLEOTIDE SEQUENCE</scope>
    <source>
        <strain evidence="1">CBS 113818</strain>
    </source>
</reference>
<dbReference type="Proteomes" id="UP000799424">
    <property type="component" value="Unassembled WGS sequence"/>
</dbReference>
<gene>
    <name evidence="1" type="ORF">CC86DRAFT_192265</name>
</gene>
<dbReference type="OrthoDB" id="5331170at2759"/>